<dbReference type="Proteomes" id="UP000509346">
    <property type="component" value="Chromosome"/>
</dbReference>
<dbReference type="RefSeq" id="WP_179922759.1">
    <property type="nucleotide sequence ID" value="NZ_CP058909.1"/>
</dbReference>
<dbReference type="SUPFAM" id="SSF88659">
    <property type="entry name" value="Sigma3 and sigma4 domains of RNA polymerase sigma factors"/>
    <property type="match status" value="1"/>
</dbReference>
<dbReference type="AlphaFoldDB" id="A0A7D5T408"/>
<accession>A0A7D5T408</accession>
<keyword evidence="2" id="KW-1185">Reference proteome</keyword>
<dbReference type="Gene3D" id="1.10.10.10">
    <property type="entry name" value="Winged helix-like DNA-binding domain superfamily/Winged helix DNA-binding domain"/>
    <property type="match status" value="1"/>
</dbReference>
<protein>
    <submittedName>
        <fullName evidence="1">Sigma-70 family RNA polymerase sigma factor</fullName>
    </submittedName>
</protein>
<dbReference type="OrthoDB" id="42697at2157"/>
<dbReference type="GeneID" id="56083323"/>
<sequence>MDVEHNFKNVTADDLSQSILKQAPTNAGSTDPEKGIEHRLYHLGKDIYAYSQIPTEKQQRDEEIINIGKVSAAVPWPGIDKIRQKYQELYSDSEDVKKADNIDWDEVTTFEPMLEIYCTNMPSRLNQIYFNRQTIYVNAERLGIYGDELEKHPTDNETKKALWNTICKLVDSEQPKHLESPHFPVELAFEPVFEWELRAGLLVEFGAFKWASETAKTVALREKGLKQTEIAEVLDIDQSTVSKNLTRAKNILARVYWTLENKPKIE</sequence>
<dbReference type="InterPro" id="IPR013324">
    <property type="entry name" value="RNA_pol_sigma_r3/r4-like"/>
</dbReference>
<evidence type="ECO:0000313" key="1">
    <source>
        <dbReference type="EMBL" id="QLH82291.1"/>
    </source>
</evidence>
<proteinExistence type="predicted"/>
<dbReference type="InterPro" id="IPR036388">
    <property type="entry name" value="WH-like_DNA-bd_sf"/>
</dbReference>
<organism evidence="1 2">
    <name type="scientific">Halosimplex pelagicum</name>
    <dbReference type="NCBI Taxonomy" id="869886"/>
    <lineage>
        <taxon>Archaea</taxon>
        <taxon>Methanobacteriati</taxon>
        <taxon>Methanobacteriota</taxon>
        <taxon>Stenosarchaea group</taxon>
        <taxon>Halobacteria</taxon>
        <taxon>Halobacteriales</taxon>
        <taxon>Haloarculaceae</taxon>
        <taxon>Halosimplex</taxon>
    </lineage>
</organism>
<evidence type="ECO:0000313" key="2">
    <source>
        <dbReference type="Proteomes" id="UP000509346"/>
    </source>
</evidence>
<reference evidence="1 2" key="1">
    <citation type="submission" date="2020-07" db="EMBL/GenBank/DDBJ databases">
        <title>Halosimplex litoreum sp. nov. and Halosimplex rubrum sp. nov., isolated from different salt environments.</title>
        <authorList>
            <person name="Cui H."/>
        </authorList>
    </citation>
    <scope>NUCLEOTIDE SEQUENCE [LARGE SCALE GENOMIC DNA]</scope>
    <source>
        <strain evidence="1 2">R2</strain>
    </source>
</reference>
<dbReference type="KEGG" id="hpel:HZS54_12000"/>
<dbReference type="EMBL" id="CP058909">
    <property type="protein sequence ID" value="QLH82291.1"/>
    <property type="molecule type" value="Genomic_DNA"/>
</dbReference>
<name>A0A7D5T408_9EURY</name>
<gene>
    <name evidence="1" type="ORF">HZS54_12000</name>
</gene>